<organism evidence="5 6">
    <name type="scientific">Jiella pelagia</name>
    <dbReference type="NCBI Taxonomy" id="2986949"/>
    <lineage>
        <taxon>Bacteria</taxon>
        <taxon>Pseudomonadati</taxon>
        <taxon>Pseudomonadota</taxon>
        <taxon>Alphaproteobacteria</taxon>
        <taxon>Hyphomicrobiales</taxon>
        <taxon>Aurantimonadaceae</taxon>
        <taxon>Jiella</taxon>
    </lineage>
</organism>
<keyword evidence="3 5" id="KW-0326">Glycosidase</keyword>
<evidence type="ECO:0000259" key="4">
    <source>
        <dbReference type="Pfam" id="PF22422"/>
    </source>
</evidence>
<evidence type="ECO:0000256" key="3">
    <source>
        <dbReference type="ARBA" id="ARBA00023295"/>
    </source>
</evidence>
<dbReference type="InterPro" id="IPR004888">
    <property type="entry name" value="Glycoside_hydrolase_63"/>
</dbReference>
<feature type="domain" description="Mannosylglycerate hydrolase MGH1-like glycoside hydrolase" evidence="4">
    <location>
        <begin position="271"/>
        <end position="606"/>
    </location>
</feature>
<evidence type="ECO:0000256" key="1">
    <source>
        <dbReference type="ARBA" id="ARBA00010833"/>
    </source>
</evidence>
<keyword evidence="6" id="KW-1185">Reference proteome</keyword>
<dbReference type="InterPro" id="IPR008928">
    <property type="entry name" value="6-hairpin_glycosidase_sf"/>
</dbReference>
<proteinExistence type="inferred from homology"/>
<dbReference type="GO" id="GO:0016798">
    <property type="term" value="F:hydrolase activity, acting on glycosyl bonds"/>
    <property type="evidence" value="ECO:0007669"/>
    <property type="project" value="UniProtKB-KW"/>
</dbReference>
<sequence length="756" mass="83598">MKRPLIDPTIPADRAWNTWSDRPAEMVFLPLGVRISPVLYATSIRKATTIDPRDCRLGRHAIHGSFVELETTHASTRLSLSYTKPSDPYAVTGRWEGLEFGEWGLRFWVTICLSADGGETVTYKPEERSTLVKVGQRFVALVAEDEPVQVTAHEDIAALASDFEANGYFHLASRGTAAPTIALRFNLEMMRAGRFAAAVADRADLAIGKAREALAAASSEQPEKQSAEHEAPARALEAVRDVMAWNTVWDPVNRRPYTAVSRIWNLGEFAVWYNDQTYHALMAGLFDRELARANLAAAMASATPQGNFACIVTSNDAWVDRTQTPNGAFVLWLLYLRNRERSLLEICYEPLARNQRWWRAHRDPTGAGLVSCGTSNVGEALYKGTAFGARNETGMDNSATHDEAQYDPGTRTLSTFDVGLNSSLTLDAEMLSLIAGELGRHDEAQEFGRLAEETRRHIREHLWDESRGLFANRQRNGGFVRSVGPTSFYPLACGAATPEQADRLLRHLADPATFGGRFVIPNAARDDPAYRDNVYWRGRIWPNVNWFVWQGLRRYGFEAEAAELAEKSLALFETPWREERVAAENYNAETGSATDQLDADRFYGWSAMLPLIMTAEVMDFSPWRGWSLTNAGQDVLFGPVDSPLGQVRLAVRQGSVTLTHGADAVFETDRQGTFSQIVFGPASFSCHVPGGAVEATLALPQIPAGAFVTARLGTQDLSADPASSHLALTLPPMAKAEPLVVLFRPRTTPYRIQTSR</sequence>
<protein>
    <submittedName>
        <fullName evidence="5">Trehalase family glycosidase</fullName>
    </submittedName>
</protein>
<dbReference type="RefSeq" id="WP_268881372.1">
    <property type="nucleotide sequence ID" value="NZ_CP114029.1"/>
</dbReference>
<dbReference type="InterPro" id="IPR054491">
    <property type="entry name" value="MGH1-like_GH"/>
</dbReference>
<evidence type="ECO:0000313" key="5">
    <source>
        <dbReference type="EMBL" id="WAP68936.1"/>
    </source>
</evidence>
<evidence type="ECO:0000256" key="2">
    <source>
        <dbReference type="ARBA" id="ARBA00022801"/>
    </source>
</evidence>
<dbReference type="Proteomes" id="UP001164020">
    <property type="component" value="Chromosome"/>
</dbReference>
<dbReference type="PANTHER" id="PTHR10412">
    <property type="entry name" value="MANNOSYL-OLIGOSACCHARIDE GLUCOSIDASE"/>
    <property type="match status" value="1"/>
</dbReference>
<dbReference type="Gene3D" id="1.50.10.10">
    <property type="match status" value="1"/>
</dbReference>
<name>A0ABY7BZI9_9HYPH</name>
<dbReference type="EMBL" id="CP114029">
    <property type="protein sequence ID" value="WAP68936.1"/>
    <property type="molecule type" value="Genomic_DNA"/>
</dbReference>
<keyword evidence="2" id="KW-0378">Hydrolase</keyword>
<dbReference type="InterPro" id="IPR012341">
    <property type="entry name" value="6hp_glycosidase-like_sf"/>
</dbReference>
<gene>
    <name evidence="5" type="ORF">OH818_27650</name>
</gene>
<reference evidence="5" key="1">
    <citation type="submission" date="2022-12" db="EMBL/GenBank/DDBJ databases">
        <title>Jiella pelagia sp. nov., isolated from phosphonate enriched culture of Northwest Pacific surface seawater.</title>
        <authorList>
            <person name="Shin D.Y."/>
            <person name="Hwang C.Y."/>
        </authorList>
    </citation>
    <scope>NUCLEOTIDE SEQUENCE</scope>
    <source>
        <strain evidence="5">HL-NP1</strain>
    </source>
</reference>
<comment type="similarity">
    <text evidence="1">Belongs to the glycosyl hydrolase 63 family.</text>
</comment>
<evidence type="ECO:0000313" key="6">
    <source>
        <dbReference type="Proteomes" id="UP001164020"/>
    </source>
</evidence>
<accession>A0ABY7BZI9</accession>
<dbReference type="PANTHER" id="PTHR10412:SF11">
    <property type="entry name" value="MANNOSYL-OLIGOSACCHARIDE GLUCOSIDASE"/>
    <property type="match status" value="1"/>
</dbReference>
<dbReference type="SUPFAM" id="SSF48208">
    <property type="entry name" value="Six-hairpin glycosidases"/>
    <property type="match status" value="1"/>
</dbReference>
<dbReference type="Pfam" id="PF22422">
    <property type="entry name" value="MGH1-like_GH"/>
    <property type="match status" value="1"/>
</dbReference>